<dbReference type="InterPro" id="IPR050624">
    <property type="entry name" value="HTH-type_Tx_Regulator"/>
</dbReference>
<protein>
    <submittedName>
        <fullName evidence="5">TetR/AcrR family transcriptional regulator</fullName>
    </submittedName>
</protein>
<evidence type="ECO:0000313" key="5">
    <source>
        <dbReference type="EMBL" id="MBS8266859.1"/>
    </source>
</evidence>
<dbReference type="InterPro" id="IPR009057">
    <property type="entry name" value="Homeodomain-like_sf"/>
</dbReference>
<proteinExistence type="predicted"/>
<dbReference type="Proteomes" id="UP000761411">
    <property type="component" value="Unassembled WGS sequence"/>
</dbReference>
<dbReference type="SUPFAM" id="SSF46689">
    <property type="entry name" value="Homeodomain-like"/>
    <property type="match status" value="1"/>
</dbReference>
<organism evidence="5 6">
    <name type="scientific">Mesobacillus boroniphilus</name>
    <dbReference type="NCBI Taxonomy" id="308892"/>
    <lineage>
        <taxon>Bacteria</taxon>
        <taxon>Bacillati</taxon>
        <taxon>Bacillota</taxon>
        <taxon>Bacilli</taxon>
        <taxon>Bacillales</taxon>
        <taxon>Bacillaceae</taxon>
        <taxon>Mesobacillus</taxon>
    </lineage>
</organism>
<dbReference type="InterPro" id="IPR001647">
    <property type="entry name" value="HTH_TetR"/>
</dbReference>
<dbReference type="PROSITE" id="PS50977">
    <property type="entry name" value="HTH_TETR_2"/>
    <property type="match status" value="1"/>
</dbReference>
<comment type="caution">
    <text evidence="5">The sequence shown here is derived from an EMBL/GenBank/DDBJ whole genome shotgun (WGS) entry which is preliminary data.</text>
</comment>
<evidence type="ECO:0000259" key="4">
    <source>
        <dbReference type="PROSITE" id="PS50977"/>
    </source>
</evidence>
<dbReference type="AlphaFoldDB" id="A0A944GYN9"/>
<dbReference type="EMBL" id="QTKX01000003">
    <property type="protein sequence ID" value="MBS8266859.1"/>
    <property type="molecule type" value="Genomic_DNA"/>
</dbReference>
<evidence type="ECO:0000256" key="1">
    <source>
        <dbReference type="ARBA" id="ARBA00022491"/>
    </source>
</evidence>
<feature type="DNA-binding region" description="H-T-H motif" evidence="3">
    <location>
        <begin position="25"/>
        <end position="44"/>
    </location>
</feature>
<dbReference type="Gene3D" id="1.10.357.10">
    <property type="entry name" value="Tetracycline Repressor, domain 2"/>
    <property type="match status" value="1"/>
</dbReference>
<feature type="domain" description="HTH tetR-type" evidence="4">
    <location>
        <begin position="2"/>
        <end position="62"/>
    </location>
</feature>
<dbReference type="GO" id="GO:0003677">
    <property type="term" value="F:DNA binding"/>
    <property type="evidence" value="ECO:0007669"/>
    <property type="project" value="UniProtKB-UniRule"/>
</dbReference>
<dbReference type="PRINTS" id="PR00455">
    <property type="entry name" value="HTHTETR"/>
</dbReference>
<keyword evidence="1" id="KW-0678">Repressor</keyword>
<dbReference type="PANTHER" id="PTHR43479">
    <property type="entry name" value="ACREF/ENVCD OPERON REPRESSOR-RELATED"/>
    <property type="match status" value="1"/>
</dbReference>
<evidence type="ECO:0000313" key="6">
    <source>
        <dbReference type="Proteomes" id="UP000761411"/>
    </source>
</evidence>
<evidence type="ECO:0000256" key="2">
    <source>
        <dbReference type="ARBA" id="ARBA00023125"/>
    </source>
</evidence>
<reference evidence="5 6" key="1">
    <citation type="journal article" date="2021" name="Microorganisms">
        <title>Bacterial Dimethylsulfoniopropionate Biosynthesis in the East China Sea.</title>
        <authorList>
            <person name="Liu J."/>
            <person name="Zhang Y."/>
            <person name="Liu J."/>
            <person name="Zhong H."/>
            <person name="Williams B.T."/>
            <person name="Zheng Y."/>
            <person name="Curson A.R.J."/>
            <person name="Sun C."/>
            <person name="Sun H."/>
            <person name="Song D."/>
            <person name="Wagner Mackenzie B."/>
            <person name="Bermejo Martinez A."/>
            <person name="Todd J.D."/>
            <person name="Zhang X.H."/>
        </authorList>
    </citation>
    <scope>NUCLEOTIDE SEQUENCE [LARGE SCALE GENOMIC DNA]</scope>
    <source>
        <strain evidence="5 6">ESS08</strain>
    </source>
</reference>
<dbReference type="Pfam" id="PF00440">
    <property type="entry name" value="TetR_N"/>
    <property type="match status" value="1"/>
</dbReference>
<dbReference type="RefSeq" id="WP_213372462.1">
    <property type="nucleotide sequence ID" value="NZ_QTKX01000003.1"/>
</dbReference>
<accession>A0A944GYN9</accession>
<name>A0A944GYN9_9BACI</name>
<gene>
    <name evidence="5" type="ORF">DYI25_20755</name>
</gene>
<dbReference type="InterPro" id="IPR023772">
    <property type="entry name" value="DNA-bd_HTH_TetR-type_CS"/>
</dbReference>
<dbReference type="PROSITE" id="PS01081">
    <property type="entry name" value="HTH_TETR_1"/>
    <property type="match status" value="1"/>
</dbReference>
<keyword evidence="2 3" id="KW-0238">DNA-binding</keyword>
<dbReference type="PANTHER" id="PTHR43479:SF22">
    <property type="entry name" value="TRANSCRIPTIONAL REGULATOR, TETR FAMILY"/>
    <property type="match status" value="1"/>
</dbReference>
<sequence length="289" mass="33519">MKEKEKAIIEAAIKLYATKGFASTSIQEIVSESGISKGAFYLYFKSKDTLLIAILEYYFDYIEKKLEAYEHENLSPREKFALQLTALFNTMLDHKEFIIMQSREQAIPLNEEVKELMIRKYYEAQMYYQNSLRAIYGKKAEPHLWDLALMLEGFFNSYMKLLLFNPEGFKIDELVEYILRRVDSLVTGLEGESPVATEEKVKELINKTKAFFLAGDDKDIKSIIQKMKHEISNLENNEDLNISLEVLESEVERESPRIPVVQGMLSNFKSEQSLDTYREAIAEFYGVKG</sequence>
<keyword evidence="6" id="KW-1185">Reference proteome</keyword>
<evidence type="ECO:0000256" key="3">
    <source>
        <dbReference type="PROSITE-ProRule" id="PRU00335"/>
    </source>
</evidence>